<evidence type="ECO:0000256" key="2">
    <source>
        <dbReference type="ARBA" id="ARBA00022741"/>
    </source>
</evidence>
<keyword evidence="2" id="KW-0547">Nucleotide-binding</keyword>
<dbReference type="Proteomes" id="UP000235220">
    <property type="component" value="Chromosome 15"/>
</dbReference>
<evidence type="ECO:0000256" key="1">
    <source>
        <dbReference type="ARBA" id="ARBA00022737"/>
    </source>
</evidence>
<organism evidence="4 5">
    <name type="scientific">Juglans regia</name>
    <name type="common">English walnut</name>
    <dbReference type="NCBI Taxonomy" id="51240"/>
    <lineage>
        <taxon>Eukaryota</taxon>
        <taxon>Viridiplantae</taxon>
        <taxon>Streptophyta</taxon>
        <taxon>Embryophyta</taxon>
        <taxon>Tracheophyta</taxon>
        <taxon>Spermatophyta</taxon>
        <taxon>Magnoliopsida</taxon>
        <taxon>eudicotyledons</taxon>
        <taxon>Gunneridae</taxon>
        <taxon>Pentapetalae</taxon>
        <taxon>rosids</taxon>
        <taxon>fabids</taxon>
        <taxon>Fagales</taxon>
        <taxon>Juglandaceae</taxon>
        <taxon>Juglans</taxon>
    </lineage>
</organism>
<dbReference type="GO" id="GO:0006952">
    <property type="term" value="P:defense response"/>
    <property type="evidence" value="ECO:0007669"/>
    <property type="project" value="UniProtKB-KW"/>
</dbReference>
<dbReference type="STRING" id="51240.A0A2I4EVE6"/>
<dbReference type="OrthoDB" id="688937at2759"/>
<dbReference type="KEGG" id="jre:108993051"/>
<dbReference type="Gene3D" id="1.20.5.4130">
    <property type="match status" value="1"/>
</dbReference>
<sequence length="282" mass="32104">MAEIIVAAFVQVQFDRLASRELLKFACEHGVGKYLKNWDERLKRINMVLEDANEKQHTTGKVKAWLGDLADLAYDMEDVMDEFVTEASQRQLIDERQASTSKVGNLVPSCFTSLSSIPSVVKIKIMMTAKITKINARFNDLMKQKDKLELKENVGGVSNKREEILCSTYLMTLTKIFGMLGREEDEELVELVVQLLQSDKYSDSYKWFGRMGKTTLAQFVYKSEKVKNVFGLKSNCSFRFPQKLVMVAIVWAVSEGEEEDYDCFRCCGKVAFNIGLQWCGSG</sequence>
<dbReference type="GO" id="GO:0000166">
    <property type="term" value="F:nucleotide binding"/>
    <property type="evidence" value="ECO:0007669"/>
    <property type="project" value="UniProtKB-KW"/>
</dbReference>
<dbReference type="PANTHER" id="PTHR19338">
    <property type="entry name" value="TRANSLOCASE OF INNER MITOCHONDRIAL MEMBRANE 13 HOMOLOG"/>
    <property type="match status" value="1"/>
</dbReference>
<proteinExistence type="predicted"/>
<evidence type="ECO:0000256" key="3">
    <source>
        <dbReference type="ARBA" id="ARBA00022821"/>
    </source>
</evidence>
<evidence type="ECO:0000313" key="5">
    <source>
        <dbReference type="RefSeq" id="XP_018823365.1"/>
    </source>
</evidence>
<protein>
    <submittedName>
        <fullName evidence="5">Disease resistance protein At1g50180</fullName>
    </submittedName>
</protein>
<dbReference type="Gramene" id="Jr15_10910_p1">
    <property type="protein sequence ID" value="cds.Jr15_10910_p1"/>
    <property type="gene ID" value="Jr15_10910"/>
</dbReference>
<dbReference type="PANTHER" id="PTHR19338:SF73">
    <property type="entry name" value="DISEASE RESISTANCE PROTEIN RGA2-LIKE"/>
    <property type="match status" value="1"/>
</dbReference>
<dbReference type="Pfam" id="PF18052">
    <property type="entry name" value="Rx_N"/>
    <property type="match status" value="1"/>
</dbReference>
<accession>A0A2I4EVE6</accession>
<gene>
    <name evidence="5" type="primary">LOC108993051</name>
</gene>
<keyword evidence="3" id="KW-0611">Plant defense</keyword>
<reference evidence="5" key="1">
    <citation type="submission" date="2025-08" db="UniProtKB">
        <authorList>
            <consortium name="RefSeq"/>
        </authorList>
    </citation>
    <scope>IDENTIFICATION</scope>
    <source>
        <tissue evidence="5">Leaves</tissue>
    </source>
</reference>
<name>A0A2I4EVE6_JUGRE</name>
<dbReference type="InterPro" id="IPR041118">
    <property type="entry name" value="Rx_N"/>
</dbReference>
<evidence type="ECO:0000313" key="4">
    <source>
        <dbReference type="Proteomes" id="UP000235220"/>
    </source>
</evidence>
<keyword evidence="1" id="KW-0677">Repeat</keyword>
<dbReference type="GeneID" id="108993051"/>
<dbReference type="AlphaFoldDB" id="A0A2I4EVE6"/>
<dbReference type="RefSeq" id="XP_018823365.1">
    <property type="nucleotide sequence ID" value="XM_018967820.1"/>
</dbReference>
<keyword evidence="4" id="KW-1185">Reference proteome</keyword>